<organism evidence="1 2">
    <name type="scientific">Araneus ventricosus</name>
    <name type="common">Orbweaver spider</name>
    <name type="synonym">Epeira ventricosa</name>
    <dbReference type="NCBI Taxonomy" id="182803"/>
    <lineage>
        <taxon>Eukaryota</taxon>
        <taxon>Metazoa</taxon>
        <taxon>Ecdysozoa</taxon>
        <taxon>Arthropoda</taxon>
        <taxon>Chelicerata</taxon>
        <taxon>Arachnida</taxon>
        <taxon>Araneae</taxon>
        <taxon>Araneomorphae</taxon>
        <taxon>Entelegynae</taxon>
        <taxon>Araneoidea</taxon>
        <taxon>Araneidae</taxon>
        <taxon>Araneus</taxon>
    </lineage>
</organism>
<sequence length="87" mass="10270">MEEWRSLSRAVLPEVRKTATYYCSQNHMQSYKMYSQKDFRFMGKKVYVEYLDSRAEAGVFTSTTDYFTLHYDTPLTPEIKISGLQFG</sequence>
<dbReference type="Proteomes" id="UP000499080">
    <property type="component" value="Unassembled WGS sequence"/>
</dbReference>
<comment type="caution">
    <text evidence="1">The sequence shown here is derived from an EMBL/GenBank/DDBJ whole genome shotgun (WGS) entry which is preliminary data.</text>
</comment>
<keyword evidence="2" id="KW-1185">Reference proteome</keyword>
<name>A0A4Y2UY78_ARAVE</name>
<proteinExistence type="predicted"/>
<evidence type="ECO:0000313" key="2">
    <source>
        <dbReference type="Proteomes" id="UP000499080"/>
    </source>
</evidence>
<gene>
    <name evidence="1" type="ORF">AVEN_248557_1</name>
</gene>
<dbReference type="AlphaFoldDB" id="A0A4Y2UY78"/>
<protein>
    <submittedName>
        <fullName evidence="1">Uncharacterized protein</fullName>
    </submittedName>
</protein>
<accession>A0A4Y2UY78</accession>
<reference evidence="1 2" key="1">
    <citation type="journal article" date="2019" name="Sci. Rep.">
        <title>Orb-weaving spider Araneus ventricosus genome elucidates the spidroin gene catalogue.</title>
        <authorList>
            <person name="Kono N."/>
            <person name="Nakamura H."/>
            <person name="Ohtoshi R."/>
            <person name="Moran D.A.P."/>
            <person name="Shinohara A."/>
            <person name="Yoshida Y."/>
            <person name="Fujiwara M."/>
            <person name="Mori M."/>
            <person name="Tomita M."/>
            <person name="Arakawa K."/>
        </authorList>
    </citation>
    <scope>NUCLEOTIDE SEQUENCE [LARGE SCALE GENOMIC DNA]</scope>
</reference>
<evidence type="ECO:0000313" key="1">
    <source>
        <dbReference type="EMBL" id="GBO17368.1"/>
    </source>
</evidence>
<dbReference type="EMBL" id="BGPR01041126">
    <property type="protein sequence ID" value="GBO17368.1"/>
    <property type="molecule type" value="Genomic_DNA"/>
</dbReference>